<feature type="domain" description="GHMP kinase C-terminal" evidence="11">
    <location>
        <begin position="219"/>
        <end position="292"/>
    </location>
</feature>
<accession>A0A4R9C2I6</accession>
<dbReference type="EC" id="2.7.1.36" evidence="12"/>
<evidence type="ECO:0000313" key="12">
    <source>
        <dbReference type="EMBL" id="TFF67260.1"/>
    </source>
</evidence>
<dbReference type="InterPro" id="IPR014721">
    <property type="entry name" value="Ribsml_uS5_D2-typ_fold_subgr"/>
</dbReference>
<dbReference type="InterPro" id="IPR013750">
    <property type="entry name" value="GHMP_kinase_C_dom"/>
</dbReference>
<reference evidence="12 13" key="1">
    <citation type="submission" date="2019-01" db="EMBL/GenBank/DDBJ databases">
        <title>Draft Genome Sequences of Helcococcus ovis Strains Isolated from the Uterus and Vagina of Dairy Cows with Metritis.</title>
        <authorList>
            <person name="Cunha F."/>
            <person name="Jeon S.J."/>
            <person name="Kutzer P."/>
            <person name="Galvao K.N."/>
        </authorList>
    </citation>
    <scope>NUCLEOTIDE SEQUENCE [LARGE SCALE GENOMIC DNA]</scope>
    <source>
        <strain evidence="12 13">KG-37</strain>
    </source>
</reference>
<dbReference type="InterPro" id="IPR020568">
    <property type="entry name" value="Ribosomal_Su5_D2-typ_SF"/>
</dbReference>
<keyword evidence="6" id="KW-0067">ATP-binding</keyword>
<dbReference type="Gene3D" id="3.30.70.890">
    <property type="entry name" value="GHMP kinase, C-terminal domain"/>
    <property type="match status" value="1"/>
</dbReference>
<dbReference type="GO" id="GO:0005829">
    <property type="term" value="C:cytosol"/>
    <property type="evidence" value="ECO:0007669"/>
    <property type="project" value="TreeGrafter"/>
</dbReference>
<gene>
    <name evidence="12" type="primary">mvk</name>
    <name evidence="12" type="ORF">EQF91_01150</name>
</gene>
<organism evidence="12 13">
    <name type="scientific">Helcococcus ovis</name>
    <dbReference type="NCBI Taxonomy" id="72026"/>
    <lineage>
        <taxon>Bacteria</taxon>
        <taxon>Bacillati</taxon>
        <taxon>Bacillota</taxon>
        <taxon>Tissierellia</taxon>
        <taxon>Tissierellales</taxon>
        <taxon>Peptoniphilaceae</taxon>
        <taxon>Helcococcus</taxon>
    </lineage>
</organism>
<keyword evidence="3 12" id="KW-0808">Transferase</keyword>
<comment type="pathway">
    <text evidence="9">Isoprenoid biosynthesis; isopentenyl diphosphate biosynthesis via mevalonate pathway; isopentenyl diphosphate from (R)-mevalonate: step 1/3.</text>
</comment>
<proteinExistence type="predicted"/>
<dbReference type="Gene3D" id="3.30.230.10">
    <property type="match status" value="1"/>
</dbReference>
<dbReference type="PRINTS" id="PR00959">
    <property type="entry name" value="MEVGALKINASE"/>
</dbReference>
<dbReference type="UniPathway" id="UPA00057">
    <property type="reaction ID" value="UER00098"/>
</dbReference>
<dbReference type="NCBIfam" id="TIGR00549">
    <property type="entry name" value="mevalon_kin"/>
    <property type="match status" value="1"/>
</dbReference>
<comment type="caution">
    <text evidence="12">The sequence shown here is derived from an EMBL/GenBank/DDBJ whole genome shotgun (WGS) entry which is preliminary data.</text>
</comment>
<evidence type="ECO:0000256" key="9">
    <source>
        <dbReference type="ARBA" id="ARBA00029438"/>
    </source>
</evidence>
<evidence type="ECO:0000256" key="3">
    <source>
        <dbReference type="ARBA" id="ARBA00022679"/>
    </source>
</evidence>
<keyword evidence="8" id="KW-0443">Lipid metabolism</keyword>
<keyword evidence="2" id="KW-0444">Lipid biosynthesis</keyword>
<name>A0A4R9C2I6_9FIRM</name>
<evidence type="ECO:0000259" key="11">
    <source>
        <dbReference type="Pfam" id="PF08544"/>
    </source>
</evidence>
<dbReference type="OrthoDB" id="9764892at2"/>
<dbReference type="PANTHER" id="PTHR43290">
    <property type="entry name" value="MEVALONATE KINASE"/>
    <property type="match status" value="1"/>
</dbReference>
<keyword evidence="1" id="KW-0963">Cytoplasm</keyword>
<dbReference type="Proteomes" id="UP000297454">
    <property type="component" value="Unassembled WGS sequence"/>
</dbReference>
<evidence type="ECO:0000256" key="7">
    <source>
        <dbReference type="ARBA" id="ARBA00022842"/>
    </source>
</evidence>
<sequence>MENRILSKIFSKIILIGEHSVIYGKPAIAIPFHGTSLEVSIKKCKKNHLTCKFFDGNLDETSEDLFGVKTLIEKFLSFYKIKEKICVKIDSNIPNERGMGSSAASSVGVARALFKYFEINHNNSDIMYWANVSEKIIHGNPSGIDVNVVLHDKSIYYIKDQEIRLFPINLDAYLIIADTGIKGKTKEALSDVRKLVESDKVYEKYIARLGVLSEKAKGLIENNNPKELGKVMNKAHQLLSKLSVSDEELDKMIDISRANGALGAKLTGGGRGGCMIALAENIEIANKIKYNLEKIKKNVWISSLKNEE</sequence>
<keyword evidence="5 12" id="KW-0418">Kinase</keyword>
<dbReference type="GO" id="GO:0004496">
    <property type="term" value="F:mevalonate kinase activity"/>
    <property type="evidence" value="ECO:0007669"/>
    <property type="project" value="UniProtKB-EC"/>
</dbReference>
<evidence type="ECO:0000256" key="1">
    <source>
        <dbReference type="ARBA" id="ARBA00022490"/>
    </source>
</evidence>
<evidence type="ECO:0000259" key="10">
    <source>
        <dbReference type="Pfam" id="PF00288"/>
    </source>
</evidence>
<evidence type="ECO:0000256" key="2">
    <source>
        <dbReference type="ARBA" id="ARBA00022516"/>
    </source>
</evidence>
<evidence type="ECO:0000256" key="6">
    <source>
        <dbReference type="ARBA" id="ARBA00022840"/>
    </source>
</evidence>
<feature type="domain" description="GHMP kinase N-terminal" evidence="10">
    <location>
        <begin position="73"/>
        <end position="149"/>
    </location>
</feature>
<dbReference type="GO" id="GO:0005524">
    <property type="term" value="F:ATP binding"/>
    <property type="evidence" value="ECO:0007669"/>
    <property type="project" value="UniProtKB-KW"/>
</dbReference>
<dbReference type="SUPFAM" id="SSF55060">
    <property type="entry name" value="GHMP Kinase, C-terminal domain"/>
    <property type="match status" value="1"/>
</dbReference>
<dbReference type="PANTHER" id="PTHR43290:SF2">
    <property type="entry name" value="MEVALONATE KINASE"/>
    <property type="match status" value="1"/>
</dbReference>
<dbReference type="InterPro" id="IPR006204">
    <property type="entry name" value="GHMP_kinase_N_dom"/>
</dbReference>
<dbReference type="SUPFAM" id="SSF54211">
    <property type="entry name" value="Ribosomal protein S5 domain 2-like"/>
    <property type="match status" value="1"/>
</dbReference>
<dbReference type="RefSeq" id="WP_134712041.1">
    <property type="nucleotide sequence ID" value="NZ_CP119081.1"/>
</dbReference>
<evidence type="ECO:0000256" key="8">
    <source>
        <dbReference type="ARBA" id="ARBA00023098"/>
    </source>
</evidence>
<evidence type="ECO:0000256" key="4">
    <source>
        <dbReference type="ARBA" id="ARBA00022741"/>
    </source>
</evidence>
<dbReference type="InterPro" id="IPR036554">
    <property type="entry name" value="GHMP_kinase_C_sf"/>
</dbReference>
<dbReference type="GO" id="GO:0019287">
    <property type="term" value="P:isopentenyl diphosphate biosynthetic process, mevalonate pathway"/>
    <property type="evidence" value="ECO:0007669"/>
    <property type="project" value="UniProtKB-UniPathway"/>
</dbReference>
<dbReference type="Pfam" id="PF08544">
    <property type="entry name" value="GHMP_kinases_C"/>
    <property type="match status" value="1"/>
</dbReference>
<dbReference type="AlphaFoldDB" id="A0A4R9C2I6"/>
<protein>
    <submittedName>
        <fullName evidence="12">Mevalonate kinase</fullName>
        <ecNumber evidence="12">2.7.1.36</ecNumber>
    </submittedName>
</protein>
<keyword evidence="4" id="KW-0547">Nucleotide-binding</keyword>
<keyword evidence="13" id="KW-1185">Reference proteome</keyword>
<keyword evidence="7" id="KW-0460">Magnesium</keyword>
<dbReference type="EMBL" id="SCFR01000003">
    <property type="protein sequence ID" value="TFF67260.1"/>
    <property type="molecule type" value="Genomic_DNA"/>
</dbReference>
<evidence type="ECO:0000256" key="5">
    <source>
        <dbReference type="ARBA" id="ARBA00022777"/>
    </source>
</evidence>
<dbReference type="InterPro" id="IPR006205">
    <property type="entry name" value="Mev_gal_kin"/>
</dbReference>
<dbReference type="Pfam" id="PF00288">
    <property type="entry name" value="GHMP_kinases_N"/>
    <property type="match status" value="1"/>
</dbReference>
<dbReference type="GeneID" id="97031353"/>
<evidence type="ECO:0000313" key="13">
    <source>
        <dbReference type="Proteomes" id="UP000297454"/>
    </source>
</evidence>